<dbReference type="Gene3D" id="2.60.20.30">
    <property type="match status" value="1"/>
</dbReference>
<evidence type="ECO:0000313" key="4">
    <source>
        <dbReference type="Proteomes" id="UP000239203"/>
    </source>
</evidence>
<evidence type="ECO:0000259" key="2">
    <source>
        <dbReference type="Pfam" id="PF09076"/>
    </source>
</evidence>
<protein>
    <submittedName>
        <fullName evidence="3">Beta/gamma crystallin</fullName>
    </submittedName>
</protein>
<dbReference type="EMBL" id="PTIX01000001">
    <property type="protein sequence ID" value="PPK71472.1"/>
    <property type="molecule type" value="Genomic_DNA"/>
</dbReference>
<dbReference type="RefSeq" id="WP_104476666.1">
    <property type="nucleotide sequence ID" value="NZ_CP154825.1"/>
</dbReference>
<dbReference type="OrthoDB" id="4214032at2"/>
<feature type="domain" description="Streptomyces killer toxin-like beta/gamma crystallin" evidence="2">
    <location>
        <begin position="47"/>
        <end position="95"/>
    </location>
</feature>
<evidence type="ECO:0000313" key="3">
    <source>
        <dbReference type="EMBL" id="PPK71472.1"/>
    </source>
</evidence>
<dbReference type="AlphaFoldDB" id="A0A2S6H1X1"/>
<dbReference type="SUPFAM" id="SSF49695">
    <property type="entry name" value="gamma-Crystallin-like"/>
    <property type="match status" value="1"/>
</dbReference>
<dbReference type="Pfam" id="PF09076">
    <property type="entry name" value="Crystall_2"/>
    <property type="match status" value="1"/>
</dbReference>
<accession>A0A2S6H1X1</accession>
<dbReference type="InterPro" id="IPR015791">
    <property type="entry name" value="Antimic/Inh_G_crystallin-like"/>
</dbReference>
<feature type="signal peptide" evidence="1">
    <location>
        <begin position="1"/>
        <end position="27"/>
    </location>
</feature>
<dbReference type="Proteomes" id="UP000239203">
    <property type="component" value="Unassembled WGS sequence"/>
</dbReference>
<dbReference type="InterPro" id="IPR011024">
    <property type="entry name" value="G_crystallin-like"/>
</dbReference>
<name>A0A2S6H1X1_9PSEU</name>
<keyword evidence="1" id="KW-0732">Signal</keyword>
<sequence>MRKFVTAGVTAALATAGLLAGTGSASAINRVTCNEFGYTWLISPATTCWANRGSIAVTLYDVNQIQSGNNTGQVASPSGYVNFPSKFATYSFSSRRVDAITIY</sequence>
<dbReference type="InterPro" id="IPR015161">
    <property type="entry name" value="Sklp_toxin_b/g_crystallin"/>
</dbReference>
<comment type="caution">
    <text evidence="3">The sequence shown here is derived from an EMBL/GenBank/DDBJ whole genome shotgun (WGS) entry which is preliminary data.</text>
</comment>
<proteinExistence type="predicted"/>
<organism evidence="3 4">
    <name type="scientific">Actinokineospora auranticolor</name>
    <dbReference type="NCBI Taxonomy" id="155976"/>
    <lineage>
        <taxon>Bacteria</taxon>
        <taxon>Bacillati</taxon>
        <taxon>Actinomycetota</taxon>
        <taxon>Actinomycetes</taxon>
        <taxon>Pseudonocardiales</taxon>
        <taxon>Pseudonocardiaceae</taxon>
        <taxon>Actinokineospora</taxon>
    </lineage>
</organism>
<reference evidence="3 4" key="1">
    <citation type="submission" date="2018-02" db="EMBL/GenBank/DDBJ databases">
        <title>Genomic Encyclopedia of Archaeal and Bacterial Type Strains, Phase II (KMG-II): from individual species to whole genera.</title>
        <authorList>
            <person name="Goeker M."/>
        </authorList>
    </citation>
    <scope>NUCLEOTIDE SEQUENCE [LARGE SCALE GENOMIC DNA]</scope>
    <source>
        <strain evidence="3 4">YU 961-1</strain>
    </source>
</reference>
<keyword evidence="4" id="KW-1185">Reference proteome</keyword>
<feature type="chain" id="PRO_5015726716" evidence="1">
    <location>
        <begin position="28"/>
        <end position="103"/>
    </location>
</feature>
<evidence type="ECO:0000256" key="1">
    <source>
        <dbReference type="SAM" id="SignalP"/>
    </source>
</evidence>
<gene>
    <name evidence="3" type="ORF">CLV40_101662</name>
</gene>